<organism evidence="1">
    <name type="scientific">marine sediment metagenome</name>
    <dbReference type="NCBI Taxonomy" id="412755"/>
    <lineage>
        <taxon>unclassified sequences</taxon>
        <taxon>metagenomes</taxon>
        <taxon>ecological metagenomes</taxon>
    </lineage>
</organism>
<dbReference type="AlphaFoldDB" id="X1SSU8"/>
<dbReference type="EMBL" id="BARW01016857">
    <property type="protein sequence ID" value="GAI95978.1"/>
    <property type="molecule type" value="Genomic_DNA"/>
</dbReference>
<protein>
    <submittedName>
        <fullName evidence="1">Uncharacterized protein</fullName>
    </submittedName>
</protein>
<reference evidence="1" key="1">
    <citation type="journal article" date="2014" name="Front. Microbiol.">
        <title>High frequency of phylogenetically diverse reductive dehalogenase-homologous genes in deep subseafloor sedimentary metagenomes.</title>
        <authorList>
            <person name="Kawai M."/>
            <person name="Futagami T."/>
            <person name="Toyoda A."/>
            <person name="Takaki Y."/>
            <person name="Nishi S."/>
            <person name="Hori S."/>
            <person name="Arai W."/>
            <person name="Tsubouchi T."/>
            <person name="Morono Y."/>
            <person name="Uchiyama I."/>
            <person name="Ito T."/>
            <person name="Fujiyama A."/>
            <person name="Inagaki F."/>
            <person name="Takami H."/>
        </authorList>
    </citation>
    <scope>NUCLEOTIDE SEQUENCE</scope>
    <source>
        <strain evidence="1">Expedition CK06-06</strain>
    </source>
</reference>
<evidence type="ECO:0000313" key="1">
    <source>
        <dbReference type="EMBL" id="GAI95978.1"/>
    </source>
</evidence>
<name>X1SSU8_9ZZZZ</name>
<comment type="caution">
    <text evidence="1">The sequence shown here is derived from an EMBL/GenBank/DDBJ whole genome shotgun (WGS) entry which is preliminary data.</text>
</comment>
<gene>
    <name evidence="1" type="ORF">S12H4_29257</name>
</gene>
<proteinExistence type="predicted"/>
<accession>X1SSU8</accession>
<sequence>MSAFFADIFVKKIKTFKVYMTGEFNIFLSLTEKTAVTDFGNSRSPGKKRFPGKVKYTHVKHMVLV</sequence>